<proteinExistence type="predicted"/>
<evidence type="ECO:0000313" key="2">
    <source>
        <dbReference type="EMBL" id="NHZ90305.1"/>
    </source>
</evidence>
<gene>
    <name evidence="2" type="primary">tcmP</name>
    <name evidence="2" type="ORF">F2P45_14950</name>
</gene>
<protein>
    <submittedName>
        <fullName evidence="2">Three-Cys-motif partner protein TcmP</fullName>
    </submittedName>
</protein>
<dbReference type="RefSeq" id="WP_166876382.1">
    <property type="nucleotide sequence ID" value="NZ_WHJH01000015.1"/>
</dbReference>
<dbReference type="Pfam" id="PF22560">
    <property type="entry name" value="GMT-wHTH"/>
    <property type="match status" value="1"/>
</dbReference>
<organism evidence="2 3">
    <name type="scientific">Massilia mucilaginosa</name>
    <dbReference type="NCBI Taxonomy" id="2609282"/>
    <lineage>
        <taxon>Bacteria</taxon>
        <taxon>Pseudomonadati</taxon>
        <taxon>Pseudomonadota</taxon>
        <taxon>Betaproteobacteria</taxon>
        <taxon>Burkholderiales</taxon>
        <taxon>Oxalobacteraceae</taxon>
        <taxon>Telluria group</taxon>
        <taxon>Massilia</taxon>
    </lineage>
</organism>
<sequence length="420" mass="47715">MQSQYTWKNGAESIQQHSIAKHRILESYLAAYFQTLVGRQPRDEFKLTLVDGFAGGGLYFHQDTRQAVLGSPFIFLNAEREAEFLINQDRTKPVRLDISHFFVEAKRDAFLHLDHTLRKEGYGDRIGQTIQMRHAKFEDEAASIIEFIKKKSPRNGRSIFALDQFGYNAVPTSLIKKILHTLPGAEIILTFAVDSLLNYANEKVFANGLKRIEIPDILKGRPIKEIKESERDWRLLIQSTLYSALVAQCGAKHYTPFFVRNTSGHGDYWLIHLSQHHRARDVMTDVHWKNQNYFIHYGGAGLNMFNMLGYDPTFDTKHSGQSELGFEFDPLARKASIAALMDQIPNIIYAHEEGLSYGVLYATTCNDSPASGEIYQDALEQLIMQNVIEVISDSGGKKKAARQIKTSDQIVAPAQRRLFA</sequence>
<evidence type="ECO:0000259" key="1">
    <source>
        <dbReference type="Pfam" id="PF22560"/>
    </source>
</evidence>
<dbReference type="Proteomes" id="UP000609726">
    <property type="component" value="Unassembled WGS sequence"/>
</dbReference>
<keyword evidence="3" id="KW-1185">Reference proteome</keyword>
<accession>A0ABX0NU94</accession>
<comment type="caution">
    <text evidence="2">The sequence shown here is derived from an EMBL/GenBank/DDBJ whole genome shotgun (WGS) entry which is preliminary data.</text>
</comment>
<dbReference type="NCBIfam" id="TIGR04474">
    <property type="entry name" value="tcm_partner"/>
    <property type="match status" value="1"/>
</dbReference>
<dbReference type="InterPro" id="IPR054339">
    <property type="entry name" value="GMT_wHTH"/>
</dbReference>
<dbReference type="EMBL" id="WHJH01000015">
    <property type="protein sequence ID" value="NHZ90305.1"/>
    <property type="molecule type" value="Genomic_DNA"/>
</dbReference>
<reference evidence="2 3" key="1">
    <citation type="submission" date="2019-10" db="EMBL/GenBank/DDBJ databases">
        <title>Taxonomy of Antarctic Massilia spp.: description of Massilia rubra sp. nov., Massilia aquatica sp. nov., Massilia mucilaginosa sp. nov., Massilia frigida sp. nov. isolated from streams, lakes and regoliths.</title>
        <authorList>
            <person name="Holochova P."/>
            <person name="Sedlacek I."/>
            <person name="Kralova S."/>
            <person name="Maslanova I."/>
            <person name="Busse H.-J."/>
            <person name="Stankova E."/>
            <person name="Vrbovska V."/>
            <person name="Kovarovic V."/>
            <person name="Bartak M."/>
            <person name="Svec P."/>
            <person name="Pantucek R."/>
        </authorList>
    </citation>
    <scope>NUCLEOTIDE SEQUENCE [LARGE SCALE GENOMIC DNA]</scope>
    <source>
        <strain evidence="2 3">CCM 8733</strain>
    </source>
</reference>
<feature type="domain" description="GMT-like wHTH" evidence="1">
    <location>
        <begin position="309"/>
        <end position="395"/>
    </location>
</feature>
<name>A0ABX0NU94_9BURK</name>
<evidence type="ECO:0000313" key="3">
    <source>
        <dbReference type="Proteomes" id="UP000609726"/>
    </source>
</evidence>
<dbReference type="InterPro" id="IPR031009">
    <property type="entry name" value="Tcm_partner"/>
</dbReference>